<reference evidence="2 3" key="1">
    <citation type="submission" date="2018-02" db="EMBL/GenBank/DDBJ databases">
        <title>Genomic Reconstructions from Amazon Rainforest and Pasture Soil Reveal Novel Insights into the Physiology of Candidate Phyla in Tropical Sites.</title>
        <authorList>
            <person name="Kroeger M.E."/>
            <person name="Delmont T."/>
            <person name="Eren A.M."/>
            <person name="Guo J."/>
            <person name="Meyer K.M."/>
            <person name="Khan K."/>
            <person name="Rodrigues J.L.M."/>
            <person name="Bohannan B.J.M."/>
            <person name="Tringe S."/>
            <person name="Borges C.D."/>
            <person name="Tiedje J."/>
            <person name="Tsai S.M."/>
            <person name="Nusslein K."/>
        </authorList>
    </citation>
    <scope>NUCLEOTIDE SEQUENCE [LARGE SCALE GENOMIC DNA]</scope>
    <source>
        <strain evidence="2">Amazon FNV 2010 28 9</strain>
    </source>
</reference>
<evidence type="ECO:0000256" key="1">
    <source>
        <dbReference type="SAM" id="Phobius"/>
    </source>
</evidence>
<evidence type="ECO:0000313" key="2">
    <source>
        <dbReference type="EMBL" id="PWU24063.1"/>
    </source>
</evidence>
<sequence>MDHSQTIGTVQVTRSQFAQTLERNKSMKSNANKVLIIGGVIAVGLGIGTGYIMAATGHGGPTKTIDTTQQTSIGTATSTAPQVKVGQVYGSQDASAFKDQAEGVLLPGGIGDEGSHHIVREGGASQNVYLTSSVMDLKMFEGDKVKVFGETFQSQKAGWLMDVGRVEVEVLNAPLPAWAAALQQQQQNQQGNNE</sequence>
<proteinExistence type="predicted"/>
<feature type="transmembrane region" description="Helical" evidence="1">
    <location>
        <begin position="34"/>
        <end position="54"/>
    </location>
</feature>
<dbReference type="EMBL" id="PSRQ01000014">
    <property type="protein sequence ID" value="PWU24063.1"/>
    <property type="molecule type" value="Genomic_DNA"/>
</dbReference>
<keyword evidence="1" id="KW-0812">Transmembrane</keyword>
<gene>
    <name evidence="2" type="ORF">C5B42_00905</name>
</gene>
<dbReference type="AlphaFoldDB" id="A0A317JQA1"/>
<protein>
    <submittedName>
        <fullName evidence="2">Uncharacterized protein</fullName>
    </submittedName>
</protein>
<name>A0A317JQA1_9BACT</name>
<keyword evidence="1" id="KW-0472">Membrane</keyword>
<evidence type="ECO:0000313" key="3">
    <source>
        <dbReference type="Proteomes" id="UP000246104"/>
    </source>
</evidence>
<comment type="caution">
    <text evidence="2">The sequence shown here is derived from an EMBL/GenBank/DDBJ whole genome shotgun (WGS) entry which is preliminary data.</text>
</comment>
<dbReference type="Proteomes" id="UP000246104">
    <property type="component" value="Unassembled WGS sequence"/>
</dbReference>
<keyword evidence="1" id="KW-1133">Transmembrane helix</keyword>
<accession>A0A317JQA1</accession>
<organism evidence="2 3">
    <name type="scientific">Candidatus Cerribacteria bacterium 'Amazon FNV 2010 28 9'</name>
    <dbReference type="NCBI Taxonomy" id="2081795"/>
    <lineage>
        <taxon>Bacteria</taxon>
        <taxon>Candidatus Cerribacteria</taxon>
    </lineage>
</organism>